<reference evidence="1 2" key="1">
    <citation type="submission" date="2007-03" db="EMBL/GenBank/DDBJ databases">
        <title>Complete sequence of Desulfotomaculum reducens MI-1.</title>
        <authorList>
            <consortium name="US DOE Joint Genome Institute"/>
            <person name="Copeland A."/>
            <person name="Lucas S."/>
            <person name="Lapidus A."/>
            <person name="Barry K."/>
            <person name="Detter J.C."/>
            <person name="Glavina del Rio T."/>
            <person name="Hammon N."/>
            <person name="Israni S."/>
            <person name="Dalin E."/>
            <person name="Tice H."/>
            <person name="Pitluck S."/>
            <person name="Sims D."/>
            <person name="Brettin T."/>
            <person name="Bruce D."/>
            <person name="Han C."/>
            <person name="Tapia R."/>
            <person name="Schmutz J."/>
            <person name="Larimer F."/>
            <person name="Land M."/>
            <person name="Hauser L."/>
            <person name="Kyrpides N."/>
            <person name="Kim E."/>
            <person name="Tebo B.M."/>
            <person name="Richardson P."/>
        </authorList>
    </citation>
    <scope>NUCLEOTIDE SEQUENCE [LARGE SCALE GENOMIC DNA]</scope>
    <source>
        <strain evidence="1 2">MI-1</strain>
    </source>
</reference>
<gene>
    <name evidence="1" type="ordered locus">Dred_1143</name>
</gene>
<accession>A4J3M4</accession>
<dbReference type="eggNOG" id="ENOG5033D75">
    <property type="taxonomic scope" value="Bacteria"/>
</dbReference>
<keyword evidence="2" id="KW-1185">Reference proteome</keyword>
<proteinExistence type="predicted"/>
<dbReference type="EMBL" id="CP000612">
    <property type="protein sequence ID" value="ABO49677.1"/>
    <property type="molecule type" value="Genomic_DNA"/>
</dbReference>
<dbReference type="AlphaFoldDB" id="A4J3M4"/>
<evidence type="ECO:0000313" key="1">
    <source>
        <dbReference type="EMBL" id="ABO49677.1"/>
    </source>
</evidence>
<dbReference type="Proteomes" id="UP000001556">
    <property type="component" value="Chromosome"/>
</dbReference>
<dbReference type="HOGENOM" id="CLU_2034318_0_0_9"/>
<dbReference type="STRING" id="349161.Dred_1143"/>
<sequence length="121" mass="13428">MALSHEPWPMAHGLRRVPTKELLKLMANKHVRVNEVASGGIKMPYCKKCGNHESLASSYFLPSSETATAPPYGLLGNFNQEGYLTTLECQGASLDDAQEAFERPEIYFDTCPSCGSHDIHW</sequence>
<name>A4J3M4_DESRM</name>
<organism evidence="1 2">
    <name type="scientific">Desulforamulus reducens (strain ATCC BAA-1160 / DSM 100696 / MI-1)</name>
    <name type="common">Desulfotomaculum reducens</name>
    <dbReference type="NCBI Taxonomy" id="349161"/>
    <lineage>
        <taxon>Bacteria</taxon>
        <taxon>Bacillati</taxon>
        <taxon>Bacillota</taxon>
        <taxon>Clostridia</taxon>
        <taxon>Eubacteriales</taxon>
        <taxon>Peptococcaceae</taxon>
        <taxon>Desulforamulus</taxon>
    </lineage>
</organism>
<evidence type="ECO:0000313" key="2">
    <source>
        <dbReference type="Proteomes" id="UP000001556"/>
    </source>
</evidence>
<dbReference type="KEGG" id="drm:Dred_1143"/>
<protein>
    <submittedName>
        <fullName evidence="1">Uncharacterized protein</fullName>
    </submittedName>
</protein>